<comment type="caution">
    <text evidence="1">The sequence shown here is derived from an EMBL/GenBank/DDBJ whole genome shotgun (WGS) entry which is preliminary data.</text>
</comment>
<sequence length="105" mass="11752">MIAAIFLELKLTGKFHRVRLRSGSAPPRRRIRSVSILVNVCTSTGCGTAPSWLRNGSSSPEASGGHTQSFYFCRMPAQQFSTEQIVRDRKWSTNTKLKTSGYTER</sequence>
<dbReference type="Proteomes" id="UP001314229">
    <property type="component" value="Unassembled WGS sequence"/>
</dbReference>
<gene>
    <name evidence="1" type="ORF">FSCOSCO3_A008296</name>
</gene>
<organism evidence="1 2">
    <name type="scientific">Scomber scombrus</name>
    <name type="common">Atlantic mackerel</name>
    <name type="synonym">Scomber vernalis</name>
    <dbReference type="NCBI Taxonomy" id="13677"/>
    <lineage>
        <taxon>Eukaryota</taxon>
        <taxon>Metazoa</taxon>
        <taxon>Chordata</taxon>
        <taxon>Craniata</taxon>
        <taxon>Vertebrata</taxon>
        <taxon>Euteleostomi</taxon>
        <taxon>Actinopterygii</taxon>
        <taxon>Neopterygii</taxon>
        <taxon>Teleostei</taxon>
        <taxon>Neoteleostei</taxon>
        <taxon>Acanthomorphata</taxon>
        <taxon>Pelagiaria</taxon>
        <taxon>Scombriformes</taxon>
        <taxon>Scombridae</taxon>
        <taxon>Scomber</taxon>
    </lineage>
</organism>
<keyword evidence="2" id="KW-1185">Reference proteome</keyword>
<name>A0AAV1PYU8_SCOSC</name>
<dbReference type="EMBL" id="CAWUFR010000394">
    <property type="protein sequence ID" value="CAK6977187.1"/>
    <property type="molecule type" value="Genomic_DNA"/>
</dbReference>
<evidence type="ECO:0000313" key="1">
    <source>
        <dbReference type="EMBL" id="CAK6977187.1"/>
    </source>
</evidence>
<dbReference type="AlphaFoldDB" id="A0AAV1PYU8"/>
<accession>A0AAV1PYU8</accession>
<proteinExistence type="predicted"/>
<evidence type="ECO:0000313" key="2">
    <source>
        <dbReference type="Proteomes" id="UP001314229"/>
    </source>
</evidence>
<reference evidence="1 2" key="1">
    <citation type="submission" date="2024-01" db="EMBL/GenBank/DDBJ databases">
        <authorList>
            <person name="Alioto T."/>
            <person name="Alioto T."/>
            <person name="Gomez Garrido J."/>
        </authorList>
    </citation>
    <scope>NUCLEOTIDE SEQUENCE [LARGE SCALE GENOMIC DNA]</scope>
</reference>
<protein>
    <submittedName>
        <fullName evidence="1">Uncharacterized protein</fullName>
    </submittedName>
</protein>